<proteinExistence type="predicted"/>
<dbReference type="AlphaFoldDB" id="A0A6A6NVW8"/>
<accession>A0A6A6NVW8</accession>
<evidence type="ECO:0000313" key="2">
    <source>
        <dbReference type="EMBL" id="KAF2455861.1"/>
    </source>
</evidence>
<feature type="region of interest" description="Disordered" evidence="1">
    <location>
        <begin position="199"/>
        <end position="229"/>
    </location>
</feature>
<name>A0A6A6NVW8_9PEZI</name>
<protein>
    <submittedName>
        <fullName evidence="2">Uncharacterized protein</fullName>
    </submittedName>
</protein>
<dbReference type="EMBL" id="MU001685">
    <property type="protein sequence ID" value="KAF2455861.1"/>
    <property type="molecule type" value="Genomic_DNA"/>
</dbReference>
<keyword evidence="3" id="KW-1185">Reference proteome</keyword>
<gene>
    <name evidence="2" type="ORF">BDY21DRAFT_365094</name>
</gene>
<feature type="region of interest" description="Disordered" evidence="1">
    <location>
        <begin position="19"/>
        <end position="56"/>
    </location>
</feature>
<reference evidence="2" key="1">
    <citation type="journal article" date="2020" name="Stud. Mycol.">
        <title>101 Dothideomycetes genomes: a test case for predicting lifestyles and emergence of pathogens.</title>
        <authorList>
            <person name="Haridas S."/>
            <person name="Albert R."/>
            <person name="Binder M."/>
            <person name="Bloem J."/>
            <person name="Labutti K."/>
            <person name="Salamov A."/>
            <person name="Andreopoulos B."/>
            <person name="Baker S."/>
            <person name="Barry K."/>
            <person name="Bills G."/>
            <person name="Bluhm B."/>
            <person name="Cannon C."/>
            <person name="Castanera R."/>
            <person name="Culley D."/>
            <person name="Daum C."/>
            <person name="Ezra D."/>
            <person name="Gonzalez J."/>
            <person name="Henrissat B."/>
            <person name="Kuo A."/>
            <person name="Liang C."/>
            <person name="Lipzen A."/>
            <person name="Lutzoni F."/>
            <person name="Magnuson J."/>
            <person name="Mondo S."/>
            <person name="Nolan M."/>
            <person name="Ohm R."/>
            <person name="Pangilinan J."/>
            <person name="Park H.-J."/>
            <person name="Ramirez L."/>
            <person name="Alfaro M."/>
            <person name="Sun H."/>
            <person name="Tritt A."/>
            <person name="Yoshinaga Y."/>
            <person name="Zwiers L.-H."/>
            <person name="Turgeon B."/>
            <person name="Goodwin S."/>
            <person name="Spatafora J."/>
            <person name="Crous P."/>
            <person name="Grigoriev I."/>
        </authorList>
    </citation>
    <scope>NUCLEOTIDE SEQUENCE</scope>
    <source>
        <strain evidence="2">ATCC 16933</strain>
    </source>
</reference>
<dbReference type="Proteomes" id="UP000799766">
    <property type="component" value="Unassembled WGS sequence"/>
</dbReference>
<sequence length="229" mass="24230">MDVQRAIFPAVVGLRSAEKFGGKRRDATAARTSRTGGSRGSAEEMQTTDRQTADARTPGGVLCWLDVVRSRCVRTGVCSFGSEARPLPKVKRRRSDQDKGPAGQPRCRALVAGGSRGQRVFHAQQRQRRWPVAQREGGEGKEGGRAPQGRGSGRMRPRGKERDGGPEVLDAVGRGAIGPGISNGGSARGCVFAGEGAKAPRWARAGPNGQSWRVPLPLSGAGRARQASL</sequence>
<evidence type="ECO:0000313" key="3">
    <source>
        <dbReference type="Proteomes" id="UP000799766"/>
    </source>
</evidence>
<feature type="region of interest" description="Disordered" evidence="1">
    <location>
        <begin position="87"/>
        <end position="168"/>
    </location>
</feature>
<organism evidence="2 3">
    <name type="scientific">Lineolata rhizophorae</name>
    <dbReference type="NCBI Taxonomy" id="578093"/>
    <lineage>
        <taxon>Eukaryota</taxon>
        <taxon>Fungi</taxon>
        <taxon>Dikarya</taxon>
        <taxon>Ascomycota</taxon>
        <taxon>Pezizomycotina</taxon>
        <taxon>Dothideomycetes</taxon>
        <taxon>Dothideomycetes incertae sedis</taxon>
        <taxon>Lineolatales</taxon>
        <taxon>Lineolataceae</taxon>
        <taxon>Lineolata</taxon>
    </lineage>
</organism>
<feature type="compositionally biased region" description="Basic and acidic residues" evidence="1">
    <location>
        <begin position="19"/>
        <end position="28"/>
    </location>
</feature>
<evidence type="ECO:0000256" key="1">
    <source>
        <dbReference type="SAM" id="MobiDB-lite"/>
    </source>
</evidence>